<dbReference type="InterPro" id="IPR036977">
    <property type="entry name" value="DNA_primase_Znf_CHC2"/>
</dbReference>
<gene>
    <name evidence="1" type="ORF">ADJ77_07075</name>
    <name evidence="2" type="ORF">J5A51_06775</name>
</gene>
<dbReference type="GO" id="GO:0006260">
    <property type="term" value="P:DNA replication"/>
    <property type="evidence" value="ECO:0007669"/>
    <property type="project" value="InterPro"/>
</dbReference>
<dbReference type="KEGG" id="pfus:ADJ77_07075"/>
<dbReference type="GO" id="GO:0003677">
    <property type="term" value="F:DNA binding"/>
    <property type="evidence" value="ECO:0007669"/>
    <property type="project" value="InterPro"/>
</dbReference>
<evidence type="ECO:0000313" key="1">
    <source>
        <dbReference type="EMBL" id="AKU69536.1"/>
    </source>
</evidence>
<dbReference type="Proteomes" id="UP000060345">
    <property type="component" value="Chromosome 1"/>
</dbReference>
<dbReference type="Proteomes" id="UP000682005">
    <property type="component" value="Chromosome 1"/>
</dbReference>
<evidence type="ECO:0000313" key="3">
    <source>
        <dbReference type="Proteomes" id="UP000060345"/>
    </source>
</evidence>
<dbReference type="OrthoDB" id="8536512at2"/>
<reference evidence="1 3" key="1">
    <citation type="submission" date="2015-07" db="EMBL/GenBank/DDBJ databases">
        <authorList>
            <person name="Noorani M."/>
        </authorList>
    </citation>
    <scope>NUCLEOTIDE SEQUENCE [LARGE SCALE GENOMIC DNA]</scope>
    <source>
        <strain evidence="1 3">W1435</strain>
    </source>
</reference>
<proteinExistence type="predicted"/>
<dbReference type="STRING" id="1236517.ADJ77_07075"/>
<protein>
    <submittedName>
        <fullName evidence="1">DNA primase</fullName>
    </submittedName>
    <submittedName>
        <fullName evidence="2">Toprim domain-containing protein</fullName>
    </submittedName>
</protein>
<dbReference type="Pfam" id="PF13155">
    <property type="entry name" value="Toprim_2"/>
    <property type="match status" value="1"/>
</dbReference>
<dbReference type="Gene3D" id="3.90.580.10">
    <property type="entry name" value="Zinc finger, CHC2-type domain"/>
    <property type="match status" value="1"/>
</dbReference>
<evidence type="ECO:0000313" key="4">
    <source>
        <dbReference type="Proteomes" id="UP000682005"/>
    </source>
</evidence>
<dbReference type="EMBL" id="CP072370">
    <property type="protein sequence ID" value="QUB87178.1"/>
    <property type="molecule type" value="Genomic_DNA"/>
</dbReference>
<dbReference type="RefSeq" id="WP_025077734.1">
    <property type="nucleotide sequence ID" value="NZ_BAKO01000004.1"/>
</dbReference>
<dbReference type="SUPFAM" id="SSF57783">
    <property type="entry name" value="Zinc beta-ribbon"/>
    <property type="match status" value="1"/>
</dbReference>
<accession>A0A0K1NLJ3</accession>
<reference evidence="2 4" key="2">
    <citation type="submission" date="2021-03" db="EMBL/GenBank/DDBJ databases">
        <title>Human Oral Microbial Genomes.</title>
        <authorList>
            <person name="Johnston C.D."/>
            <person name="Chen T."/>
            <person name="Dewhirst F.E."/>
        </authorList>
    </citation>
    <scope>NUCLEOTIDE SEQUENCE [LARGE SCALE GENOMIC DNA]</scope>
    <source>
        <strain evidence="2 4">W1435</strain>
    </source>
</reference>
<dbReference type="EMBL" id="CP012074">
    <property type="protein sequence ID" value="AKU69536.1"/>
    <property type="molecule type" value="Genomic_DNA"/>
</dbReference>
<name>A0A0K1NLJ3_9BACT</name>
<dbReference type="Gene3D" id="3.40.1360.10">
    <property type="match status" value="1"/>
</dbReference>
<dbReference type="GO" id="GO:0008270">
    <property type="term" value="F:zinc ion binding"/>
    <property type="evidence" value="ECO:0007669"/>
    <property type="project" value="InterPro"/>
</dbReference>
<keyword evidence="4" id="KW-1185">Reference proteome</keyword>
<sequence>MNIGQIKKIKLQEFLATIDCKPVKQYGVNLMYLSPLRTEKHASFKVNTELNLWYDFGIGRGGNIIDLAELLYNSSDVSYLIHQIERNAPSCVLVSLPKAKPNTPQNSFENLQVLSIAHPALIKYLGERCIDIEIARTVCKELHFDTRGKHYFGIGFPNIAGGYEIRNPFFKGGITPKDISLFHNEESKQSCFVFEGFIDFLSFMMLRRKENDRLKRQDYLVLNSVSNVKKALEPLSHYENIQCFLDNDEAGRNAYLQLSKELGKPVTDASTLYNGYKDLNEYLCAEFKHSEKAENKKIKGIRP</sequence>
<dbReference type="AlphaFoldDB" id="A0A0K1NLJ3"/>
<organism evidence="1 3">
    <name type="scientific">Prevotella fusca JCM 17724</name>
    <dbReference type="NCBI Taxonomy" id="1236517"/>
    <lineage>
        <taxon>Bacteria</taxon>
        <taxon>Pseudomonadati</taxon>
        <taxon>Bacteroidota</taxon>
        <taxon>Bacteroidia</taxon>
        <taxon>Bacteroidales</taxon>
        <taxon>Prevotellaceae</taxon>
        <taxon>Prevotella</taxon>
    </lineage>
</organism>
<dbReference type="SUPFAM" id="SSF56731">
    <property type="entry name" value="DNA primase core"/>
    <property type="match status" value="1"/>
</dbReference>
<evidence type="ECO:0000313" key="2">
    <source>
        <dbReference type="EMBL" id="QUB87178.1"/>
    </source>
</evidence>